<evidence type="ECO:0000256" key="4">
    <source>
        <dbReference type="ARBA" id="ARBA00022884"/>
    </source>
</evidence>
<feature type="domain" description="RRM" evidence="6">
    <location>
        <begin position="127"/>
        <end position="209"/>
    </location>
</feature>
<dbReference type="InterPro" id="IPR006535">
    <property type="entry name" value="HnRNP_R/Q_splicing_fac"/>
</dbReference>
<dbReference type="Gene3D" id="3.30.70.330">
    <property type="match status" value="3"/>
</dbReference>
<dbReference type="Proteomes" id="UP001497472">
    <property type="component" value="Unassembled WGS sequence"/>
</dbReference>
<dbReference type="InterPro" id="IPR012677">
    <property type="entry name" value="Nucleotide-bd_a/b_plait_sf"/>
</dbReference>
<feature type="domain" description="RRM" evidence="6">
    <location>
        <begin position="47"/>
        <end position="125"/>
    </location>
</feature>
<dbReference type="FunFam" id="3.30.70.330:FF:000026">
    <property type="entry name" value="APOBEC1 complementation factor isoform X1"/>
    <property type="match status" value="1"/>
</dbReference>
<dbReference type="AlphaFoldDB" id="A0AAV1JX38"/>
<evidence type="ECO:0000256" key="3">
    <source>
        <dbReference type="ARBA" id="ARBA00022737"/>
    </source>
</evidence>
<evidence type="ECO:0000259" key="6">
    <source>
        <dbReference type="PROSITE" id="PS50102"/>
    </source>
</evidence>
<evidence type="ECO:0000313" key="7">
    <source>
        <dbReference type="EMBL" id="CAK1553395.1"/>
    </source>
</evidence>
<keyword evidence="3" id="KW-0677">Repeat</keyword>
<dbReference type="NCBIfam" id="TIGR01648">
    <property type="entry name" value="hnRNP-R-Q"/>
    <property type="match status" value="1"/>
</dbReference>
<comment type="subcellular location">
    <subcellularLocation>
        <location evidence="1">Cytoplasm</location>
    </subcellularLocation>
</comment>
<evidence type="ECO:0000313" key="8">
    <source>
        <dbReference type="Proteomes" id="UP001497472"/>
    </source>
</evidence>
<dbReference type="Pfam" id="PF00076">
    <property type="entry name" value="RRM_1"/>
    <property type="match status" value="3"/>
</dbReference>
<keyword evidence="2" id="KW-0963">Cytoplasm</keyword>
<dbReference type="InterPro" id="IPR035979">
    <property type="entry name" value="RBD_domain_sf"/>
</dbReference>
<protein>
    <recommendedName>
        <fullName evidence="6">RRM domain-containing protein</fullName>
    </recommendedName>
</protein>
<dbReference type="GO" id="GO:0003723">
    <property type="term" value="F:RNA binding"/>
    <property type="evidence" value="ECO:0007669"/>
    <property type="project" value="UniProtKB-UniRule"/>
</dbReference>
<feature type="domain" description="RRM" evidence="6">
    <location>
        <begin position="222"/>
        <end position="294"/>
    </location>
</feature>
<dbReference type="PANTHER" id="PTHR21245">
    <property type="entry name" value="HETEROGENEOUS NUCLEAR RIBONUCLEOPROTEIN"/>
    <property type="match status" value="1"/>
</dbReference>
<name>A0AAV1JX38_9NEOP</name>
<accession>A0AAV1JX38</accession>
<dbReference type="GO" id="GO:0005737">
    <property type="term" value="C:cytoplasm"/>
    <property type="evidence" value="ECO:0007669"/>
    <property type="project" value="UniProtKB-SubCell"/>
</dbReference>
<sequence length="494" mass="57153">MQTRKCELTVKLTELMKSTGYPIVQHNGQRRFGPPSDWVGPPPPRGCEVFIGKLRREIFEDELVPVFSRIGKIYELRLMMDFSGSNRGYAFVTYTKTEDAATAVRELDNYEIRPHHRIGVTISVDNRRLFVGNIPRSKTKEDLFNELSKRVADIVNVVLYENCYTPSQNRGFAFVEFTSHRAATMARRTLIPGCFKLWGRDIKVDWADPEPEIEEKKMQMVKILYVRNFDLKTTPQTIKAAFESAINKKVERLKKILDYAFIHFNEREDAELAMMKLQNVEIDGRRVEIKWARPVDREVYKLQKSVRGNAKFKRLNLSQTLLLYKQQLDRKEYAVSPHDEGIESRVHSPFNTPVGFHGQDISSAPAILDSICKGYMWTQPIYKYEKCVDPTGKEMWTGFVELPSVGQPLFQCPRYLGPYRTMAYSSLQQAQYEAASLAINILKTLQMEVEQIAMLRQQNILYPSLVQPPSQPLTNPQYYSLFPHHSLPVANPYF</sequence>
<keyword evidence="8" id="KW-1185">Reference proteome</keyword>
<dbReference type="PROSITE" id="PS50102">
    <property type="entry name" value="RRM"/>
    <property type="match status" value="3"/>
</dbReference>
<gene>
    <name evidence="7" type="ORF">LNINA_LOCUS12399</name>
</gene>
<dbReference type="EMBL" id="CAVLEF010000225">
    <property type="protein sequence ID" value="CAK1553395.1"/>
    <property type="molecule type" value="Genomic_DNA"/>
</dbReference>
<reference evidence="7 8" key="1">
    <citation type="submission" date="2023-11" db="EMBL/GenBank/DDBJ databases">
        <authorList>
            <person name="Okamura Y."/>
        </authorList>
    </citation>
    <scope>NUCLEOTIDE SEQUENCE [LARGE SCALE GENOMIC DNA]</scope>
</reference>
<organism evidence="7 8">
    <name type="scientific">Leptosia nina</name>
    <dbReference type="NCBI Taxonomy" id="320188"/>
    <lineage>
        <taxon>Eukaryota</taxon>
        <taxon>Metazoa</taxon>
        <taxon>Ecdysozoa</taxon>
        <taxon>Arthropoda</taxon>
        <taxon>Hexapoda</taxon>
        <taxon>Insecta</taxon>
        <taxon>Pterygota</taxon>
        <taxon>Neoptera</taxon>
        <taxon>Endopterygota</taxon>
        <taxon>Lepidoptera</taxon>
        <taxon>Glossata</taxon>
        <taxon>Ditrysia</taxon>
        <taxon>Papilionoidea</taxon>
        <taxon>Pieridae</taxon>
        <taxon>Pierinae</taxon>
        <taxon>Leptosia</taxon>
    </lineage>
</organism>
<dbReference type="CDD" id="cd12249">
    <property type="entry name" value="RRM1_hnRNPR_like"/>
    <property type="match status" value="1"/>
</dbReference>
<dbReference type="SUPFAM" id="SSF54928">
    <property type="entry name" value="RNA-binding domain, RBD"/>
    <property type="match status" value="3"/>
</dbReference>
<dbReference type="CDD" id="cd12250">
    <property type="entry name" value="RRM2_hnRNPR_like"/>
    <property type="match status" value="1"/>
</dbReference>
<keyword evidence="4 5" id="KW-0694">RNA-binding</keyword>
<evidence type="ECO:0000256" key="2">
    <source>
        <dbReference type="ARBA" id="ARBA00022490"/>
    </source>
</evidence>
<dbReference type="FunFam" id="3.30.70.330:FF:000022">
    <property type="entry name" value="APOBEC1 complementation factor isoform X1"/>
    <property type="match status" value="1"/>
</dbReference>
<dbReference type="SMART" id="SM00360">
    <property type="entry name" value="RRM"/>
    <property type="match status" value="3"/>
</dbReference>
<dbReference type="InterPro" id="IPR000504">
    <property type="entry name" value="RRM_dom"/>
</dbReference>
<evidence type="ECO:0000256" key="5">
    <source>
        <dbReference type="PROSITE-ProRule" id="PRU00176"/>
    </source>
</evidence>
<proteinExistence type="predicted"/>
<evidence type="ECO:0000256" key="1">
    <source>
        <dbReference type="ARBA" id="ARBA00004496"/>
    </source>
</evidence>
<comment type="caution">
    <text evidence="7">The sequence shown here is derived from an EMBL/GenBank/DDBJ whole genome shotgun (WGS) entry which is preliminary data.</text>
</comment>